<name>A0AAN8KNB5_PATCE</name>
<keyword evidence="2" id="KW-1185">Reference proteome</keyword>
<dbReference type="EMBL" id="JAZGQO010000001">
    <property type="protein sequence ID" value="KAK6196262.1"/>
    <property type="molecule type" value="Genomic_DNA"/>
</dbReference>
<protein>
    <submittedName>
        <fullName evidence="1">Uncharacterized protein</fullName>
    </submittedName>
</protein>
<accession>A0AAN8KNB5</accession>
<dbReference type="AlphaFoldDB" id="A0AAN8KNB5"/>
<dbReference type="Proteomes" id="UP001347796">
    <property type="component" value="Unassembled WGS sequence"/>
</dbReference>
<evidence type="ECO:0000313" key="2">
    <source>
        <dbReference type="Proteomes" id="UP001347796"/>
    </source>
</evidence>
<reference evidence="1 2" key="1">
    <citation type="submission" date="2024-01" db="EMBL/GenBank/DDBJ databases">
        <title>The genome of the rayed Mediterranean limpet Patella caerulea (Linnaeus, 1758).</title>
        <authorList>
            <person name="Anh-Thu Weber A."/>
            <person name="Halstead-Nussloch G."/>
        </authorList>
    </citation>
    <scope>NUCLEOTIDE SEQUENCE [LARGE SCALE GENOMIC DNA]</scope>
    <source>
        <strain evidence="1">AATW-2023a</strain>
        <tissue evidence="1">Whole specimen</tissue>
    </source>
</reference>
<gene>
    <name evidence="1" type="ORF">SNE40_001517</name>
</gene>
<proteinExistence type="predicted"/>
<organism evidence="1 2">
    <name type="scientific">Patella caerulea</name>
    <name type="common">Rayed Mediterranean limpet</name>
    <dbReference type="NCBI Taxonomy" id="87958"/>
    <lineage>
        <taxon>Eukaryota</taxon>
        <taxon>Metazoa</taxon>
        <taxon>Spiralia</taxon>
        <taxon>Lophotrochozoa</taxon>
        <taxon>Mollusca</taxon>
        <taxon>Gastropoda</taxon>
        <taxon>Patellogastropoda</taxon>
        <taxon>Patelloidea</taxon>
        <taxon>Patellidae</taxon>
        <taxon>Patella</taxon>
    </lineage>
</organism>
<evidence type="ECO:0000313" key="1">
    <source>
        <dbReference type="EMBL" id="KAK6196262.1"/>
    </source>
</evidence>
<comment type="caution">
    <text evidence="1">The sequence shown here is derived from an EMBL/GenBank/DDBJ whole genome shotgun (WGS) entry which is preliminary data.</text>
</comment>
<sequence>MDEETVDLEACEKCTCKSNALTCCGIGYSAGTVHPPEGCFKKNLENCCYQFVQQANDAVSCGEKVCPET</sequence>